<proteinExistence type="predicted"/>
<organism evidence="1 2">
    <name type="scientific">Catharanthus roseus</name>
    <name type="common">Madagascar periwinkle</name>
    <name type="synonym">Vinca rosea</name>
    <dbReference type="NCBI Taxonomy" id="4058"/>
    <lineage>
        <taxon>Eukaryota</taxon>
        <taxon>Viridiplantae</taxon>
        <taxon>Streptophyta</taxon>
        <taxon>Embryophyta</taxon>
        <taxon>Tracheophyta</taxon>
        <taxon>Spermatophyta</taxon>
        <taxon>Magnoliopsida</taxon>
        <taxon>eudicotyledons</taxon>
        <taxon>Gunneridae</taxon>
        <taxon>Pentapetalae</taxon>
        <taxon>asterids</taxon>
        <taxon>lamiids</taxon>
        <taxon>Gentianales</taxon>
        <taxon>Apocynaceae</taxon>
        <taxon>Rauvolfioideae</taxon>
        <taxon>Vinceae</taxon>
        <taxon>Catharanthinae</taxon>
        <taxon>Catharanthus</taxon>
    </lineage>
</organism>
<evidence type="ECO:0000313" key="1">
    <source>
        <dbReference type="EMBL" id="KAI5650455.1"/>
    </source>
</evidence>
<reference evidence="2" key="1">
    <citation type="journal article" date="2023" name="Nat. Plants">
        <title>Single-cell RNA sequencing provides a high-resolution roadmap for understanding the multicellular compartmentation of specialized metabolism.</title>
        <authorList>
            <person name="Sun S."/>
            <person name="Shen X."/>
            <person name="Li Y."/>
            <person name="Li Y."/>
            <person name="Wang S."/>
            <person name="Li R."/>
            <person name="Zhang H."/>
            <person name="Shen G."/>
            <person name="Guo B."/>
            <person name="Wei J."/>
            <person name="Xu J."/>
            <person name="St-Pierre B."/>
            <person name="Chen S."/>
            <person name="Sun C."/>
        </authorList>
    </citation>
    <scope>NUCLEOTIDE SEQUENCE [LARGE SCALE GENOMIC DNA]</scope>
</reference>
<dbReference type="Proteomes" id="UP001060085">
    <property type="component" value="Linkage Group LG08"/>
</dbReference>
<keyword evidence="2" id="KW-1185">Reference proteome</keyword>
<comment type="caution">
    <text evidence="1">The sequence shown here is derived from an EMBL/GenBank/DDBJ whole genome shotgun (WGS) entry which is preliminary data.</text>
</comment>
<name>A0ACB9ZVL3_CATRO</name>
<evidence type="ECO:0000313" key="2">
    <source>
        <dbReference type="Proteomes" id="UP001060085"/>
    </source>
</evidence>
<gene>
    <name evidence="1" type="ORF">M9H77_36460</name>
</gene>
<protein>
    <submittedName>
        <fullName evidence="1">Uncharacterized protein</fullName>
    </submittedName>
</protein>
<accession>A0ACB9ZVL3</accession>
<sequence length="135" mass="14797">MCRSRAPYRCGLFKMIYSFCEAGVGYTQTAEGVAQSAYVDTASFSTVGFDHLVVSQEGFEIEVGPRADLVGAPGCGCLVIESSYGVWLVLTTRCQNLVPMTSFWDPDFLIGAQLWHYFPAALETLMSFQASVLLK</sequence>
<dbReference type="EMBL" id="CM044708">
    <property type="protein sequence ID" value="KAI5650455.1"/>
    <property type="molecule type" value="Genomic_DNA"/>
</dbReference>